<dbReference type="RefSeq" id="XP_012647789.1">
    <property type="nucleotide sequence ID" value="XM_012792335.1"/>
</dbReference>
<reference evidence="1 2" key="2">
    <citation type="journal article" date="2013" name="PLoS ONE">
        <title>Whole genome mapping and re-organization of the nuclear and mitochondrial genomes of Babesia microti isolates.</title>
        <authorList>
            <person name="Cornillot E."/>
            <person name="Dassouli A."/>
            <person name="Garg A."/>
            <person name="Pachikara N."/>
            <person name="Randazzo S."/>
            <person name="Depoix D."/>
            <person name="Carcy B."/>
            <person name="Delbecq S."/>
            <person name="Frutos R."/>
            <person name="Silva J.C."/>
            <person name="Sutton R."/>
            <person name="Krause P.J."/>
            <person name="Mamoun C.B."/>
        </authorList>
    </citation>
    <scope>NUCLEOTIDE SEQUENCE [LARGE SCALE GENOMIC DNA]</scope>
    <source>
        <strain evidence="1 2">RI</strain>
    </source>
</reference>
<name>I7IPS3_BABMR</name>
<dbReference type="AlphaFoldDB" id="I7IPS3"/>
<evidence type="ECO:0000313" key="1">
    <source>
        <dbReference type="EMBL" id="CCF73180.1"/>
    </source>
</evidence>
<reference evidence="1 2" key="3">
    <citation type="journal article" date="2016" name="Sci. Rep.">
        <title>Genome-wide diversity and gene expression profiling of Babesia microti isolates identify polymorphic genes that mediate host-pathogen interactions.</title>
        <authorList>
            <person name="Silva J.C."/>
            <person name="Cornillot E."/>
            <person name="McCracken C."/>
            <person name="Usmani-Brown S."/>
            <person name="Dwivedi A."/>
            <person name="Ifeonu O.O."/>
            <person name="Crabtree J."/>
            <person name="Gotia H.T."/>
            <person name="Virji A.Z."/>
            <person name="Reynes C."/>
            <person name="Colinge J."/>
            <person name="Kumar V."/>
            <person name="Lawres L."/>
            <person name="Pazzi J.E."/>
            <person name="Pablo J.V."/>
            <person name="Hung C."/>
            <person name="Brancato J."/>
            <person name="Kumari P."/>
            <person name="Orvis J."/>
            <person name="Tretina K."/>
            <person name="Chibucos M."/>
            <person name="Ott S."/>
            <person name="Sadzewicz L."/>
            <person name="Sengamalay N."/>
            <person name="Shetty A.C."/>
            <person name="Su Q."/>
            <person name="Tallon L."/>
            <person name="Fraser C.M."/>
            <person name="Frutos R."/>
            <person name="Molina D.M."/>
            <person name="Krause P.J."/>
            <person name="Ben Mamoun C."/>
        </authorList>
    </citation>
    <scope>NUCLEOTIDE SEQUENCE [LARGE SCALE GENOMIC DNA]</scope>
    <source>
        <strain evidence="1 2">RI</strain>
    </source>
</reference>
<dbReference type="OrthoDB" id="428342at2759"/>
<sequence>MVSLEDVLNRWFTKDYSSLDNSIDELVSKLEKKPLEQLTAITIRIFNNLRKGDFKQITLDFNIIGSPDDPKWLYETYPNKYKHSSGDCMASFGLRAIYAYFPHLIGSTYTAIDRLHSLLRSCINQFNLGNDENIERRILLIGLILSDCLSQCYRPEDGIRVLNSIMSHVPKTWTKQIQNKISHSYTALGGSKLESKSQCDYNKAICMILQGKHDDSIDFAQGTCLSTNVDTFVRKNLSVFQLIFAKNEMRDVFELDEWFTNL</sequence>
<reference evidence="1 2" key="1">
    <citation type="journal article" date="2012" name="Nucleic Acids Res.">
        <title>Sequencing of the smallest Apicomplexan genome from the human pathogen Babesia microti.</title>
        <authorList>
            <person name="Cornillot E."/>
            <person name="Hadj-Kaddour K."/>
            <person name="Dassouli A."/>
            <person name="Noel B."/>
            <person name="Ranwez V."/>
            <person name="Vacherie B."/>
            <person name="Augagneur Y."/>
            <person name="Bres V."/>
            <person name="Duclos A."/>
            <person name="Randazzo S."/>
            <person name="Carcy B."/>
            <person name="Debierre-Grockiego F."/>
            <person name="Delbecq S."/>
            <person name="Moubri-Menage K."/>
            <person name="Shams-Eldin H."/>
            <person name="Usmani-Brown S."/>
            <person name="Bringaud F."/>
            <person name="Wincker P."/>
            <person name="Vivares C.P."/>
            <person name="Schwarz R.T."/>
            <person name="Schetters T.P."/>
            <person name="Krause P.J."/>
            <person name="Gorenflot A."/>
            <person name="Berry V."/>
            <person name="Barbe V."/>
            <person name="Ben Mamoun C."/>
        </authorList>
    </citation>
    <scope>NUCLEOTIDE SEQUENCE [LARGE SCALE GENOMIC DNA]</scope>
    <source>
        <strain evidence="1 2">RI</strain>
    </source>
</reference>
<dbReference type="GeneID" id="24423803"/>
<dbReference type="VEuPathDB" id="PiroplasmaDB:BMR1_02g00070"/>
<evidence type="ECO:0000313" key="2">
    <source>
        <dbReference type="Proteomes" id="UP000002899"/>
    </source>
</evidence>
<dbReference type="KEGG" id="bmic:BMR1_02g00070"/>
<protein>
    <submittedName>
        <fullName evidence="1">Uncharacterized protein</fullName>
    </submittedName>
</protein>
<keyword evidence="2" id="KW-1185">Reference proteome</keyword>
<accession>I7IPS3</accession>
<dbReference type="EMBL" id="FO082872">
    <property type="protein sequence ID" value="CCF73180.1"/>
    <property type="molecule type" value="Genomic_DNA"/>
</dbReference>
<dbReference type="Proteomes" id="UP000002899">
    <property type="component" value="Chromosome II"/>
</dbReference>
<organism evidence="1 2">
    <name type="scientific">Babesia microti (strain RI)</name>
    <dbReference type="NCBI Taxonomy" id="1133968"/>
    <lineage>
        <taxon>Eukaryota</taxon>
        <taxon>Sar</taxon>
        <taxon>Alveolata</taxon>
        <taxon>Apicomplexa</taxon>
        <taxon>Aconoidasida</taxon>
        <taxon>Piroplasmida</taxon>
        <taxon>Babesiidae</taxon>
        <taxon>Babesia</taxon>
    </lineage>
</organism>
<proteinExistence type="predicted"/>